<organism evidence="2">
    <name type="scientific">marine metagenome</name>
    <dbReference type="NCBI Taxonomy" id="408172"/>
    <lineage>
        <taxon>unclassified sequences</taxon>
        <taxon>metagenomes</taxon>
        <taxon>ecological metagenomes</taxon>
    </lineage>
</organism>
<evidence type="ECO:0000256" key="1">
    <source>
        <dbReference type="SAM" id="MobiDB-lite"/>
    </source>
</evidence>
<feature type="compositionally biased region" description="Basic and acidic residues" evidence="1">
    <location>
        <begin position="1"/>
        <end position="14"/>
    </location>
</feature>
<accession>A0A382FCV0</accession>
<feature type="region of interest" description="Disordered" evidence="1">
    <location>
        <begin position="1"/>
        <end position="35"/>
    </location>
</feature>
<dbReference type="EMBL" id="UINC01048872">
    <property type="protein sequence ID" value="SVB59947.1"/>
    <property type="molecule type" value="Genomic_DNA"/>
</dbReference>
<evidence type="ECO:0000313" key="2">
    <source>
        <dbReference type="EMBL" id="SVB59947.1"/>
    </source>
</evidence>
<dbReference type="AlphaFoldDB" id="A0A382FCV0"/>
<sequence length="35" mass="4060">MPDRLDSERSKYPADRGTSIQKKVPCMANPLRRIE</sequence>
<protein>
    <submittedName>
        <fullName evidence="2">Uncharacterized protein</fullName>
    </submittedName>
</protein>
<proteinExistence type="predicted"/>
<reference evidence="2" key="1">
    <citation type="submission" date="2018-05" db="EMBL/GenBank/DDBJ databases">
        <authorList>
            <person name="Lanie J.A."/>
            <person name="Ng W.-L."/>
            <person name="Kazmierczak K.M."/>
            <person name="Andrzejewski T.M."/>
            <person name="Davidsen T.M."/>
            <person name="Wayne K.J."/>
            <person name="Tettelin H."/>
            <person name="Glass J.I."/>
            <person name="Rusch D."/>
            <person name="Podicherti R."/>
            <person name="Tsui H.-C.T."/>
            <person name="Winkler M.E."/>
        </authorList>
    </citation>
    <scope>NUCLEOTIDE SEQUENCE</scope>
</reference>
<name>A0A382FCV0_9ZZZZ</name>
<gene>
    <name evidence="2" type="ORF">METZ01_LOCUS212801</name>
</gene>